<dbReference type="Proteomes" id="UP000193811">
    <property type="component" value="Unassembled WGS sequence"/>
</dbReference>
<gene>
    <name evidence="2" type="ORF">AWB98_01210</name>
</gene>
<dbReference type="EMBL" id="LQOP01000034">
    <property type="protein sequence ID" value="ORV20946.1"/>
    <property type="molecule type" value="Genomic_DNA"/>
</dbReference>
<feature type="region of interest" description="Disordered" evidence="1">
    <location>
        <begin position="407"/>
        <end position="429"/>
    </location>
</feature>
<reference evidence="2 3" key="1">
    <citation type="submission" date="2016-01" db="EMBL/GenBank/DDBJ databases">
        <title>The new phylogeny of the genus Mycobacterium.</title>
        <authorList>
            <person name="Tarcisio F."/>
            <person name="Conor M."/>
            <person name="Antonella G."/>
            <person name="Elisabetta G."/>
            <person name="Giulia F.S."/>
            <person name="Sara T."/>
            <person name="Anna F."/>
            <person name="Clotilde B."/>
            <person name="Roberto B."/>
            <person name="Veronica D.S."/>
            <person name="Fabio R."/>
            <person name="Monica P."/>
            <person name="Olivier J."/>
            <person name="Enrico T."/>
            <person name="Nicola S."/>
        </authorList>
    </citation>
    <scope>NUCLEOTIDE SEQUENCE [LARGE SCALE GENOMIC DNA]</scope>
    <source>
        <strain evidence="2 3">CCUG 50187</strain>
    </source>
</reference>
<dbReference type="RefSeq" id="WP_085142567.1">
    <property type="nucleotide sequence ID" value="NZ_LQOP01000034.1"/>
</dbReference>
<sequence length="429" mass="48343">MITANNIRHLRVVQPGELSPEHRTAMADQFGKKAPAVYEFLWGQDDPDVVITHTEVAQAIGASISTTQRVLKKLTQAGLVMASRGQYGSTFKAVSIGQNPIQIGQNPDRSNYPLRSSSYLEVDREEESSVLLDSSLDEDGQGGSAPGPGSAGLKLWTPTSTPPLASGRRLNIFSTEIWDLLGYFEGFVAPRAKRKLTDRNRKGWISSATFLLVHDRRPVEEVAQVISWVFECNDGMLPASIKAKERRITRIDQIRWNYDRLLEAMGMKHGIEAPEYPDRKPREYYDGVGFEAEDKVEILVGLWTRKTRLWRHVEASEGDLRSWAKSFRIAMANRQIPFEDLHRVVSALANPQIEMADRDRYVDAIQLFGRSGREWEMIRDQATIATLRHQQKTGQPLDDVVIPLQPREPIPAKKKPAPASTWQSFATSL</sequence>
<dbReference type="InterPro" id="IPR036390">
    <property type="entry name" value="WH_DNA-bd_sf"/>
</dbReference>
<dbReference type="GeneID" id="44299580"/>
<feature type="compositionally biased region" description="Polar residues" evidence="1">
    <location>
        <begin position="420"/>
        <end position="429"/>
    </location>
</feature>
<comment type="caution">
    <text evidence="2">The sequence shown here is derived from an EMBL/GenBank/DDBJ whole genome shotgun (WGS) entry which is preliminary data.</text>
</comment>
<dbReference type="InterPro" id="IPR036388">
    <property type="entry name" value="WH-like_DNA-bd_sf"/>
</dbReference>
<evidence type="ECO:0000256" key="1">
    <source>
        <dbReference type="SAM" id="MobiDB-lite"/>
    </source>
</evidence>
<organism evidence="2 3">
    <name type="scientific">Mycolicibacterium conceptionense</name>
    <dbReference type="NCBI Taxonomy" id="451644"/>
    <lineage>
        <taxon>Bacteria</taxon>
        <taxon>Bacillati</taxon>
        <taxon>Actinomycetota</taxon>
        <taxon>Actinomycetes</taxon>
        <taxon>Mycobacteriales</taxon>
        <taxon>Mycobacteriaceae</taxon>
        <taxon>Mycolicibacterium</taxon>
    </lineage>
</organism>
<accession>A0ABX3V285</accession>
<evidence type="ECO:0000313" key="3">
    <source>
        <dbReference type="Proteomes" id="UP000193811"/>
    </source>
</evidence>
<proteinExistence type="predicted"/>
<feature type="region of interest" description="Disordered" evidence="1">
    <location>
        <begin position="134"/>
        <end position="158"/>
    </location>
</feature>
<dbReference type="Gene3D" id="1.10.10.10">
    <property type="entry name" value="Winged helix-like DNA-binding domain superfamily/Winged helix DNA-binding domain"/>
    <property type="match status" value="1"/>
</dbReference>
<dbReference type="SUPFAM" id="SSF46785">
    <property type="entry name" value="Winged helix' DNA-binding domain"/>
    <property type="match status" value="1"/>
</dbReference>
<keyword evidence="3" id="KW-1185">Reference proteome</keyword>
<evidence type="ECO:0000313" key="2">
    <source>
        <dbReference type="EMBL" id="ORV20946.1"/>
    </source>
</evidence>
<feature type="compositionally biased region" description="Gly residues" evidence="1">
    <location>
        <begin position="141"/>
        <end position="150"/>
    </location>
</feature>
<protein>
    <submittedName>
        <fullName evidence="2">Uncharacterized protein</fullName>
    </submittedName>
</protein>
<name>A0ABX3V285_9MYCO</name>